<evidence type="ECO:0000313" key="3">
    <source>
        <dbReference type="Proteomes" id="UP000001357"/>
    </source>
</evidence>
<feature type="compositionally biased region" description="Low complexity" evidence="1">
    <location>
        <begin position="965"/>
        <end position="977"/>
    </location>
</feature>
<proteinExistence type="predicted"/>
<accession>A9V802</accession>
<organism evidence="2 3">
    <name type="scientific">Monosiga brevicollis</name>
    <name type="common">Choanoflagellate</name>
    <dbReference type="NCBI Taxonomy" id="81824"/>
    <lineage>
        <taxon>Eukaryota</taxon>
        <taxon>Choanoflagellata</taxon>
        <taxon>Craspedida</taxon>
        <taxon>Salpingoecidae</taxon>
        <taxon>Monosiga</taxon>
    </lineage>
</organism>
<name>A9V802_MONBE</name>
<feature type="compositionally biased region" description="Low complexity" evidence="1">
    <location>
        <begin position="301"/>
        <end position="322"/>
    </location>
</feature>
<feature type="compositionally biased region" description="Acidic residues" evidence="1">
    <location>
        <begin position="1158"/>
        <end position="1168"/>
    </location>
</feature>
<feature type="compositionally biased region" description="Low complexity" evidence="1">
    <location>
        <begin position="1174"/>
        <end position="1187"/>
    </location>
</feature>
<feature type="compositionally biased region" description="Pro residues" evidence="1">
    <location>
        <begin position="351"/>
        <end position="360"/>
    </location>
</feature>
<feature type="region of interest" description="Disordered" evidence="1">
    <location>
        <begin position="278"/>
        <end position="373"/>
    </location>
</feature>
<feature type="compositionally biased region" description="Acidic residues" evidence="1">
    <location>
        <begin position="1339"/>
        <end position="1350"/>
    </location>
</feature>
<feature type="compositionally biased region" description="Acidic residues" evidence="1">
    <location>
        <begin position="990"/>
        <end position="1001"/>
    </location>
</feature>
<feature type="compositionally biased region" description="Low complexity" evidence="1">
    <location>
        <begin position="1073"/>
        <end position="1104"/>
    </location>
</feature>
<reference evidence="2 3" key="1">
    <citation type="journal article" date="2008" name="Nature">
        <title>The genome of the choanoflagellate Monosiga brevicollis and the origin of metazoans.</title>
        <authorList>
            <consortium name="JGI Sequencing"/>
            <person name="King N."/>
            <person name="Westbrook M.J."/>
            <person name="Young S.L."/>
            <person name="Kuo A."/>
            <person name="Abedin M."/>
            <person name="Chapman J."/>
            <person name="Fairclough S."/>
            <person name="Hellsten U."/>
            <person name="Isogai Y."/>
            <person name="Letunic I."/>
            <person name="Marr M."/>
            <person name="Pincus D."/>
            <person name="Putnam N."/>
            <person name="Rokas A."/>
            <person name="Wright K.J."/>
            <person name="Zuzow R."/>
            <person name="Dirks W."/>
            <person name="Good M."/>
            <person name="Goodstein D."/>
            <person name="Lemons D."/>
            <person name="Li W."/>
            <person name="Lyons J.B."/>
            <person name="Morris A."/>
            <person name="Nichols S."/>
            <person name="Richter D.J."/>
            <person name="Salamov A."/>
            <person name="Bork P."/>
            <person name="Lim W.A."/>
            <person name="Manning G."/>
            <person name="Miller W.T."/>
            <person name="McGinnis W."/>
            <person name="Shapiro H."/>
            <person name="Tjian R."/>
            <person name="Grigoriev I.V."/>
            <person name="Rokhsar D."/>
        </authorList>
    </citation>
    <scope>NUCLEOTIDE SEQUENCE [LARGE SCALE GENOMIC DNA]</scope>
    <source>
        <strain evidence="3">MX1 / ATCC 50154</strain>
    </source>
</reference>
<keyword evidence="3" id="KW-1185">Reference proteome</keyword>
<dbReference type="GO" id="GO:0045109">
    <property type="term" value="P:intermediate filament organization"/>
    <property type="evidence" value="ECO:0000318"/>
    <property type="project" value="GO_Central"/>
</dbReference>
<feature type="compositionally biased region" description="Acidic residues" evidence="1">
    <location>
        <begin position="1188"/>
        <end position="1200"/>
    </location>
</feature>
<dbReference type="RefSeq" id="XP_001748856.1">
    <property type="nucleotide sequence ID" value="XM_001748804.1"/>
</dbReference>
<feature type="compositionally biased region" description="Acidic residues" evidence="1">
    <location>
        <begin position="915"/>
        <end position="928"/>
    </location>
</feature>
<feature type="compositionally biased region" description="Polar residues" evidence="1">
    <location>
        <begin position="240"/>
        <end position="251"/>
    </location>
</feature>
<feature type="compositionally biased region" description="Polar residues" evidence="1">
    <location>
        <begin position="899"/>
        <end position="910"/>
    </location>
</feature>
<dbReference type="InParanoid" id="A9V802"/>
<feature type="region of interest" description="Disordered" evidence="1">
    <location>
        <begin position="805"/>
        <end position="829"/>
    </location>
</feature>
<dbReference type="Proteomes" id="UP000001357">
    <property type="component" value="Unassembled WGS sequence"/>
</dbReference>
<feature type="compositionally biased region" description="Low complexity" evidence="1">
    <location>
        <begin position="1325"/>
        <end position="1338"/>
    </location>
</feature>
<feature type="compositionally biased region" description="Low complexity" evidence="1">
    <location>
        <begin position="1238"/>
        <end position="1251"/>
    </location>
</feature>
<dbReference type="InterPro" id="IPR033200">
    <property type="entry name" value="TCHH"/>
</dbReference>
<feature type="compositionally biased region" description="Low complexity" evidence="1">
    <location>
        <begin position="1123"/>
        <end position="1136"/>
    </location>
</feature>
<dbReference type="KEGG" id="mbr:MONBRDRAFT_11026"/>
<feature type="compositionally biased region" description="Low complexity" evidence="1">
    <location>
        <begin position="1270"/>
        <end position="1299"/>
    </location>
</feature>
<feature type="compositionally biased region" description="Acidic residues" evidence="1">
    <location>
        <begin position="1222"/>
        <end position="1232"/>
    </location>
</feature>
<evidence type="ECO:0000313" key="2">
    <source>
        <dbReference type="EMBL" id="EDQ86466.1"/>
    </source>
</evidence>
<dbReference type="PANTHER" id="PTHR34855">
    <property type="entry name" value="TRICHOHYALIN"/>
    <property type="match status" value="1"/>
</dbReference>
<evidence type="ECO:0000256" key="1">
    <source>
        <dbReference type="SAM" id="MobiDB-lite"/>
    </source>
</evidence>
<dbReference type="STRING" id="81824.A9V802"/>
<dbReference type="OMA" id="ATHGSEY"/>
<feature type="compositionally biased region" description="Low complexity" evidence="1">
    <location>
        <begin position="1031"/>
        <end position="1056"/>
    </location>
</feature>
<feature type="region of interest" description="Disordered" evidence="1">
    <location>
        <begin position="240"/>
        <end position="259"/>
    </location>
</feature>
<feature type="region of interest" description="Disordered" evidence="1">
    <location>
        <begin position="884"/>
        <end position="1405"/>
    </location>
</feature>
<dbReference type="PANTHER" id="PTHR34855:SF1">
    <property type="entry name" value="TRICHOHYALIN"/>
    <property type="match status" value="1"/>
</dbReference>
<gene>
    <name evidence="2" type="ORF">MONBRDRAFT_11026</name>
</gene>
<feature type="compositionally biased region" description="Low complexity" evidence="1">
    <location>
        <begin position="1377"/>
        <end position="1390"/>
    </location>
</feature>
<protein>
    <submittedName>
        <fullName evidence="2">Uncharacterized protein</fullName>
    </submittedName>
</protein>
<feature type="compositionally biased region" description="Acidic residues" evidence="1">
    <location>
        <begin position="1137"/>
        <end position="1149"/>
    </location>
</feature>
<feature type="region of interest" description="Disordered" evidence="1">
    <location>
        <begin position="132"/>
        <end position="212"/>
    </location>
</feature>
<feature type="region of interest" description="Disordered" evidence="1">
    <location>
        <begin position="405"/>
        <end position="427"/>
    </location>
</feature>
<dbReference type="EMBL" id="CH991566">
    <property type="protein sequence ID" value="EDQ86466.1"/>
    <property type="molecule type" value="Genomic_DNA"/>
</dbReference>
<feature type="compositionally biased region" description="Acidic residues" evidence="1">
    <location>
        <begin position="1252"/>
        <end position="1264"/>
    </location>
</feature>
<sequence>MPVQNFLQIKKKGGQAANGTLPFLIDLAQMEERIRLQIEIDRLQEAARHPPPRQNGVEPTPEAVEARSATILAREMQIRQQLERLQHAGLDQTLVAGAHAALDNLHQPIEHIRKATWLAQAAVLDQKIARRQGPNGSLRESLDDSAYEPDTNQDLAQSGLAPPSADEDDNSAFASDTHGNVERFQDPQLLRAPSTSDDADSGADAQATNPMVPPELALDLNLDDIAARVRRDSAASSLITHAQSSAGSDTSAMHPASPKPTFFQNDLVALAAATLAHASTSKAPDPELETAPLSPKPPPAAADAHSPYRAVAARGRRYAPAAPSVPTETEESQAKNDASHAVLETPATLSPRPPHAPAPRPSVQMTAKDPTPSTLTADASALIRILPAMLSNQFSARRATEPWMSSAGAQRSPQALSVPLPTPLQRPSSVSGAYADIAMLEGSRFMLSRRQTMAALQIAMEGPHVAVRTLSSSAPASALASRRGSLVHVPPEAGSAHGWRSASLTMDSAIASLALSPRPQTTVGPTPEITPLAAVNEAAVNEAAVNEAAVPLATSALADEDEGAAAYAHLSHTFPSLISHMVWIASPTLANTLSPSLPFLEGDSHTSPQALSMLQTHPVTMLAGPSDDDLTSNDKTLSSMSYEPATEDGAPALAALAGASESDPLDDSQAPPSMTLTTPMQWDASGQEEALPHALMAELTTSDVLLGTTDQEDITGWLAMQSPLHERRGVLNAVPSGLTGANDGDMTTQPEPHPWHNTQLRLPGPRQSAWDIALGSELPTPEITQAHFSLGGTHDVTVPLWNASRSSAASQHRRSLVGPPPEKHSGLTAEASPVAESVFMKANDRTLPAELAQLPKEISPADAPSEENQQQVDELPETQRAMEKPLTDEACQAQRESEAQSALEPQTEQVPQVEAESELQESDAAESEPQDRIQETPTEAELQDEPKETPIEAEPQETPAETGLQAAETEPQETPAELQVVPQETPAESELLESDAAETEPQEPPVKIQYQEPTTEPQKTPAEAELQAESQETPAEAELQAEPQETPTETELQAAESEPQETPAEAELQAESQETGAETEPQAAETEPQETPTEPELQVEPQETPAEEELQESDAAESEPQKTPAETEPQVEPQETPAEEELQESDTAESEPQKTPAEEELQESDAAESEPQKTPAETEPQVEPQETPAEEELQESDAAESEPQKTPAETEPQVEPQKTPAEEELQESDAAESEPQKTPAETEPQVEPQETPAEEELQESDAAESEPQKTPAETEPQAAETEPQETPTEPELQVEPQETPAEEELQESDAAQVEPQETPAESELQAAETEPQETPAEPELQESDAAEAEPQETLAESEPQDEPRQETPAETDPEPQEPTAEAEPQNEPQESTAHEPQEALAETEP</sequence>
<feature type="region of interest" description="Disordered" evidence="1">
    <location>
        <begin position="623"/>
        <end position="645"/>
    </location>
</feature>
<feature type="compositionally biased region" description="Acidic residues" evidence="1">
    <location>
        <begin position="1105"/>
        <end position="1117"/>
    </location>
</feature>
<feature type="compositionally biased region" description="Low complexity" evidence="1">
    <location>
        <begin position="192"/>
        <end position="207"/>
    </location>
</feature>
<dbReference type="GeneID" id="5893979"/>